<dbReference type="GO" id="GO:0016887">
    <property type="term" value="F:ATP hydrolysis activity"/>
    <property type="evidence" value="ECO:0007669"/>
    <property type="project" value="InterPro"/>
</dbReference>
<protein>
    <recommendedName>
        <fullName evidence="8">Katanin p60 ATPase-containing subunit A1</fullName>
        <shortName evidence="8">Katanin p60 subunit A1</shortName>
        <ecNumber evidence="8">5.6.1.1</ecNumber>
    </recommendedName>
    <alternativeName>
        <fullName evidence="8">p60 katanin</fullName>
    </alternativeName>
</protein>
<dbReference type="InterPro" id="IPR003960">
    <property type="entry name" value="ATPase_AAA_CS"/>
</dbReference>
<dbReference type="GO" id="GO:0005524">
    <property type="term" value="F:ATP binding"/>
    <property type="evidence" value="ECO:0007669"/>
    <property type="project" value="UniProtKB-KW"/>
</dbReference>
<dbReference type="InterPro" id="IPR027417">
    <property type="entry name" value="P-loop_NTPase"/>
</dbReference>
<dbReference type="PANTHER" id="PTHR23074">
    <property type="entry name" value="AAA DOMAIN-CONTAINING"/>
    <property type="match status" value="1"/>
</dbReference>
<keyword evidence="5 8" id="KW-0067">ATP-binding</keyword>
<dbReference type="InterPro" id="IPR003959">
    <property type="entry name" value="ATPase_AAA_core"/>
</dbReference>
<dbReference type="HAMAP" id="MF_03023">
    <property type="entry name" value="Katanin_p60_A1"/>
    <property type="match status" value="1"/>
</dbReference>
<feature type="binding site" evidence="8">
    <location>
        <begin position="423"/>
        <end position="430"/>
    </location>
    <ligand>
        <name>ATP</name>
        <dbReference type="ChEBI" id="CHEBI:30616"/>
    </ligand>
</feature>
<feature type="region of interest" description="Disordered" evidence="9">
    <location>
        <begin position="14"/>
        <end position="44"/>
    </location>
</feature>
<dbReference type="GO" id="GO:0008568">
    <property type="term" value="F:microtubule severing ATPase activity"/>
    <property type="evidence" value="ECO:0007669"/>
    <property type="project" value="UniProtKB-EC"/>
</dbReference>
<dbReference type="Gene3D" id="3.40.50.300">
    <property type="entry name" value="P-loop containing nucleotide triphosphate hydrolases"/>
    <property type="match status" value="1"/>
</dbReference>
<evidence type="ECO:0000256" key="8">
    <source>
        <dbReference type="HAMAP-Rule" id="MF_03023"/>
    </source>
</evidence>
<comment type="activity regulation">
    <text evidence="8">ATPase activity is stimulated by microtubules, which promote homooligomerization. ATP-dependent microtubule severing is stimulated by interaction with KATNB1.</text>
</comment>
<dbReference type="InterPro" id="IPR028596">
    <property type="entry name" value="KATNA1"/>
</dbReference>
<dbReference type="GO" id="GO:0005874">
    <property type="term" value="C:microtubule"/>
    <property type="evidence" value="ECO:0007669"/>
    <property type="project" value="UniProtKB-KW"/>
</dbReference>
<evidence type="ECO:0000256" key="5">
    <source>
        <dbReference type="ARBA" id="ARBA00022840"/>
    </source>
</evidence>
<dbReference type="PANTHER" id="PTHR23074:SF152">
    <property type="entry name" value="KATANIN P60 ATPASE-CONTAINING SUBUNIT A1"/>
    <property type="match status" value="1"/>
</dbReference>
<feature type="compositionally biased region" description="Polar residues" evidence="9">
    <location>
        <begin position="329"/>
        <end position="346"/>
    </location>
</feature>
<dbReference type="GO" id="GO:0005813">
    <property type="term" value="C:centrosome"/>
    <property type="evidence" value="ECO:0007669"/>
    <property type="project" value="UniProtKB-SubCell"/>
</dbReference>
<feature type="region of interest" description="Disordered" evidence="9">
    <location>
        <begin position="134"/>
        <end position="256"/>
    </location>
</feature>
<evidence type="ECO:0000313" key="12">
    <source>
        <dbReference type="RefSeq" id="XP_030373486.1"/>
    </source>
</evidence>
<dbReference type="InterPro" id="IPR003593">
    <property type="entry name" value="AAA+_ATPase"/>
</dbReference>
<comment type="subcellular location">
    <subcellularLocation>
        <location evidence="1">Cytoplasm</location>
        <location evidence="1">Cytoskeleton</location>
    </subcellularLocation>
    <subcellularLocation>
        <location evidence="8">Cytoplasm</location>
    </subcellularLocation>
    <subcellularLocation>
        <location evidence="8">Cytoplasm</location>
        <location evidence="8">Cytoskeleton</location>
        <location evidence="8">Microtubule organizing center</location>
        <location evidence="8">Centrosome</location>
    </subcellularLocation>
    <subcellularLocation>
        <location evidence="8">Cytoplasm</location>
        <location evidence="8">Cytoskeleton</location>
        <location evidence="8">Spindle pole</location>
    </subcellularLocation>
    <subcellularLocation>
        <location evidence="8">Cytoplasm</location>
        <location evidence="8">Cytoskeleton</location>
        <location evidence="8">Spindle</location>
    </subcellularLocation>
    <text evidence="8">Predominantly cytoplasmic. Also localized to the interphase centrosome and the mitotic spindle poles. Enhanced recruitment to the mitotic spindle poles requires microtubules and interaction with KATNB1.</text>
</comment>
<feature type="compositionally biased region" description="Low complexity" evidence="9">
    <location>
        <begin position="158"/>
        <end position="169"/>
    </location>
</feature>
<dbReference type="GO" id="GO:0051013">
    <property type="term" value="P:microtubule severing"/>
    <property type="evidence" value="ECO:0007669"/>
    <property type="project" value="UniProtKB-UniRule"/>
</dbReference>
<evidence type="ECO:0000256" key="1">
    <source>
        <dbReference type="ARBA" id="ARBA00004245"/>
    </source>
</evidence>
<dbReference type="PROSITE" id="PS00674">
    <property type="entry name" value="AAA"/>
    <property type="match status" value="1"/>
</dbReference>
<evidence type="ECO:0000256" key="7">
    <source>
        <dbReference type="ARBA" id="ARBA00023235"/>
    </source>
</evidence>
<keyword evidence="8" id="KW-0131">Cell cycle</keyword>
<dbReference type="InterPro" id="IPR015415">
    <property type="entry name" value="Spast_Vps4_C"/>
</dbReference>
<reference evidence="12" key="1">
    <citation type="submission" date="2025-08" db="UniProtKB">
        <authorList>
            <consortium name="RefSeq"/>
        </authorList>
    </citation>
    <scope>IDENTIFICATION</scope>
    <source>
        <strain evidence="12">11010-0011.00</strain>
        <tissue evidence="12">Whole body</tissue>
    </source>
</reference>
<dbReference type="FunFam" id="1.10.8.60:FF:000025">
    <property type="entry name" value="Katanin p60 ATPase-containing subunit A1"/>
    <property type="match status" value="1"/>
</dbReference>
<dbReference type="SUPFAM" id="SSF52540">
    <property type="entry name" value="P-loop containing nucleoside triphosphate hydrolases"/>
    <property type="match status" value="1"/>
</dbReference>
<keyword evidence="2 8" id="KW-0963">Cytoplasm</keyword>
<comment type="subunit">
    <text evidence="8">Can homooligomerize into hexameric rings, which may be promoted by interaction with microtubules. Interacts with KATNB1, which may serve as a targeting subunit.</text>
</comment>
<dbReference type="Proteomes" id="UP000504634">
    <property type="component" value="Unplaced"/>
</dbReference>
<dbReference type="GO" id="GO:0008017">
    <property type="term" value="F:microtubule binding"/>
    <property type="evidence" value="ECO:0007669"/>
    <property type="project" value="UniProtKB-UniRule"/>
</dbReference>
<accession>A0A6J2T9E0</accession>
<evidence type="ECO:0000256" key="3">
    <source>
        <dbReference type="ARBA" id="ARBA00022701"/>
    </source>
</evidence>
<dbReference type="EC" id="5.6.1.1" evidence="8"/>
<feature type="region of interest" description="Disordered" evidence="9">
    <location>
        <begin position="290"/>
        <end position="355"/>
    </location>
</feature>
<feature type="compositionally biased region" description="Polar residues" evidence="9">
    <location>
        <begin position="215"/>
        <end position="224"/>
    </location>
</feature>
<feature type="compositionally biased region" description="Polar residues" evidence="9">
    <location>
        <begin position="237"/>
        <end position="256"/>
    </location>
</feature>
<dbReference type="RefSeq" id="XP_030373486.1">
    <property type="nucleotide sequence ID" value="XM_030517626.1"/>
</dbReference>
<sequence>MFNTNAQNWFGMGHAATAQGSNGPPPQLLSNNNNVGGNSHSFMRQRSLTNSNPALERIGTAVALRPQSPHNVHVEYEVAVPFVSTYRHTPYHSLWDLHHCSSTPPTSLSHMARMMDSLILDSISPFAFTKITATSRPMRNGNNSSNGNAKKTTPDNRPINNLGANAPNGLGIGGNVTLRSKQRLPTQEVAPQPRAGHNHHQQQQQHSSSTAMPFPSQQQDNRWVSSLRRRDPELQPTLPSINSNANSLSHHGSASNVGGNLSGASIAGTGMDRLRTSRSIKASAVTAAVRKSRSVERMRARKLNPQLTLKHKGKKNSLDENSNSDDQDATTSLEDNSHSTTLNTPKCSPKTKTKHFSPLGFETRLVDTLEKDILQRHPGVKWTDVAGLNEAKTILQEAVVLPIIMPDFFKGIRRPWRGVLMVGPPGTGKTMMAKAVATECGTTFFNVSSSTLTSKYRGESEKLVRLLFEMARFYAPSTIFIDEIDALCASRGSDSEHEASRRFKAELLIQMDGLTMQDDKVIMVLAATNHPWDIDEAFRRRFEKRIYIPLPNEETRSALLKLCLRDVCLSPNLNTNLIGDELSGYSGSDISNVCRDASMMAMRRQISGRTPEQIKQIRREDVDLPITLQDFQDAMQRTKKSVSADDVTRFEKWMEEYGSC</sequence>
<dbReference type="InterPro" id="IPR050304">
    <property type="entry name" value="MT-severing_AAA_ATPase"/>
</dbReference>
<dbReference type="SMART" id="SM00382">
    <property type="entry name" value="AAA"/>
    <property type="match status" value="1"/>
</dbReference>
<dbReference type="GO" id="GO:0051301">
    <property type="term" value="P:cell division"/>
    <property type="evidence" value="ECO:0007669"/>
    <property type="project" value="UniProtKB-KW"/>
</dbReference>
<comment type="catalytic activity">
    <reaction evidence="8">
        <text>n ATP + n H2O + a microtubule = n ADP + n phosphate + (n+1) alpha/beta tubulin heterodimers.</text>
        <dbReference type="EC" id="5.6.1.1"/>
    </reaction>
</comment>
<dbReference type="InterPro" id="IPR041569">
    <property type="entry name" value="AAA_lid_3"/>
</dbReference>
<keyword evidence="7 8" id="KW-0413">Isomerase</keyword>
<evidence type="ECO:0000259" key="10">
    <source>
        <dbReference type="SMART" id="SM00382"/>
    </source>
</evidence>
<dbReference type="CTD" id="40715"/>
<dbReference type="Pfam" id="PF17862">
    <property type="entry name" value="AAA_lid_3"/>
    <property type="match status" value="1"/>
</dbReference>
<dbReference type="Pfam" id="PF00004">
    <property type="entry name" value="AAA"/>
    <property type="match status" value="1"/>
</dbReference>
<comment type="similarity">
    <text evidence="8">Belongs to the AAA ATPase family. Katanin p60 subunit A1 subfamily.</text>
</comment>
<comment type="function">
    <text evidence="8">Catalytic subunit of a complex which severs microtubules in an ATP-dependent manner. Microtubule severing may promote rapid reorganization of cellular microtubule arrays and the release of microtubules from the centrosome following nucleation.</text>
</comment>
<feature type="compositionally biased region" description="Low complexity" evidence="9">
    <location>
        <begin position="28"/>
        <end position="39"/>
    </location>
</feature>
<keyword evidence="6 8" id="KW-0206">Cytoskeleton</keyword>
<keyword evidence="8" id="KW-0132">Cell division</keyword>
<dbReference type="GO" id="GO:0000922">
    <property type="term" value="C:spindle pole"/>
    <property type="evidence" value="ECO:0007669"/>
    <property type="project" value="UniProtKB-SubCell"/>
</dbReference>
<dbReference type="GO" id="GO:0005737">
    <property type="term" value="C:cytoplasm"/>
    <property type="evidence" value="ECO:0007669"/>
    <property type="project" value="UniProtKB-SubCell"/>
</dbReference>
<evidence type="ECO:0000256" key="2">
    <source>
        <dbReference type="ARBA" id="ARBA00022490"/>
    </source>
</evidence>
<name>A0A6J2T9E0_DROLE</name>
<evidence type="ECO:0000256" key="6">
    <source>
        <dbReference type="ARBA" id="ARBA00023212"/>
    </source>
</evidence>
<dbReference type="GeneID" id="115623347"/>
<dbReference type="Pfam" id="PF09336">
    <property type="entry name" value="Vps4_C"/>
    <property type="match status" value="1"/>
</dbReference>
<evidence type="ECO:0000313" key="11">
    <source>
        <dbReference type="Proteomes" id="UP000504634"/>
    </source>
</evidence>
<dbReference type="Gene3D" id="1.10.8.60">
    <property type="match status" value="1"/>
</dbReference>
<feature type="domain" description="AAA+ ATPase" evidence="10">
    <location>
        <begin position="415"/>
        <end position="552"/>
    </location>
</feature>
<keyword evidence="11" id="KW-1185">Reference proteome</keyword>
<proteinExistence type="inferred from homology"/>
<keyword evidence="3 8" id="KW-0493">Microtubule</keyword>
<evidence type="ECO:0000256" key="9">
    <source>
        <dbReference type="SAM" id="MobiDB-lite"/>
    </source>
</evidence>
<organism evidence="11 12">
    <name type="scientific">Drosophila lebanonensis</name>
    <name type="common">Fruit fly</name>
    <name type="synonym">Scaptodrosophila lebanonensis</name>
    <dbReference type="NCBI Taxonomy" id="7225"/>
    <lineage>
        <taxon>Eukaryota</taxon>
        <taxon>Metazoa</taxon>
        <taxon>Ecdysozoa</taxon>
        <taxon>Arthropoda</taxon>
        <taxon>Hexapoda</taxon>
        <taxon>Insecta</taxon>
        <taxon>Pterygota</taxon>
        <taxon>Neoptera</taxon>
        <taxon>Endopterygota</taxon>
        <taxon>Diptera</taxon>
        <taxon>Brachycera</taxon>
        <taxon>Muscomorpha</taxon>
        <taxon>Ephydroidea</taxon>
        <taxon>Drosophilidae</taxon>
        <taxon>Scaptodrosophila</taxon>
    </lineage>
</organism>
<gene>
    <name evidence="12" type="primary">LOC115623347</name>
    <name evidence="8" type="synonym">KATNA1</name>
</gene>
<keyword evidence="8" id="KW-0498">Mitosis</keyword>
<evidence type="ECO:0000256" key="4">
    <source>
        <dbReference type="ARBA" id="ARBA00022741"/>
    </source>
</evidence>
<keyword evidence="4 8" id="KW-0547">Nucleotide-binding</keyword>
<dbReference type="FunFam" id="3.40.50.300:FF:000159">
    <property type="entry name" value="Katanin p60 ATPase-containing subunit A1"/>
    <property type="match status" value="1"/>
</dbReference>
<dbReference type="AlphaFoldDB" id="A0A6J2T9E0"/>